<dbReference type="AlphaFoldDB" id="A0A2P9HD96"/>
<dbReference type="InterPro" id="IPR036661">
    <property type="entry name" value="Luciferase-like_sf"/>
</dbReference>
<dbReference type="InterPro" id="IPR011251">
    <property type="entry name" value="Luciferase-like_dom"/>
</dbReference>
<name>A0A2P9HD96_9HYPH</name>
<dbReference type="EMBL" id="OOFM01000001">
    <property type="protein sequence ID" value="SPL62076.1"/>
    <property type="molecule type" value="Genomic_DNA"/>
</dbReference>
<evidence type="ECO:0000313" key="3">
    <source>
        <dbReference type="EMBL" id="SPL62076.1"/>
    </source>
</evidence>
<evidence type="ECO:0000313" key="4">
    <source>
        <dbReference type="Proteomes" id="UP000246073"/>
    </source>
</evidence>
<feature type="domain" description="Luciferase-like" evidence="1">
    <location>
        <begin position="9"/>
        <end position="257"/>
    </location>
</feature>
<dbReference type="RefSeq" id="WP_109366223.1">
    <property type="nucleotide sequence ID" value="NZ_JABFCY010000003.1"/>
</dbReference>
<reference evidence="3" key="1">
    <citation type="submission" date="2017-12" db="EMBL/GenBank/DDBJ databases">
        <authorList>
            <person name="Hurst M.R.H."/>
        </authorList>
    </citation>
    <scope>NUCLEOTIDE SEQUENCE [LARGE SCALE GENOMIC DNA]</scope>
    <source>
        <strain evidence="3">FI11154</strain>
    </source>
</reference>
<dbReference type="PANTHER" id="PTHR30137:SF15">
    <property type="entry name" value="BLL6902 PROTEIN"/>
    <property type="match status" value="1"/>
</dbReference>
<dbReference type="PANTHER" id="PTHR30137">
    <property type="entry name" value="LUCIFERASE-LIKE MONOOXYGENASE"/>
    <property type="match status" value="1"/>
</dbReference>
<reference evidence="4" key="2">
    <citation type="submission" date="2017-12" db="EMBL/GenBank/DDBJ databases">
        <authorList>
            <person name="Diaz M."/>
        </authorList>
    </citation>
    <scope>NUCLEOTIDE SEQUENCE [LARGE SCALE GENOMIC DNA]</scope>
    <source>
        <strain evidence="4">FI11154</strain>
    </source>
</reference>
<gene>
    <name evidence="2" type="ORF">HKX02_07585</name>
    <name evidence="3" type="ORF">OHAE_4868</name>
</gene>
<dbReference type="Proteomes" id="UP000246073">
    <property type="component" value="Unassembled WGS sequence"/>
</dbReference>
<protein>
    <submittedName>
        <fullName evidence="3">Coenzyme F420-dependent N5,N10-methylene tetrahydromethanopterin reductase and related flavin-dependent oxidoreductases</fullName>
    </submittedName>
    <submittedName>
        <fullName evidence="2">LLM class flavin-dependent oxidoreductase</fullName>
    </submittedName>
</protein>
<dbReference type="EMBL" id="JABFCY010000003">
    <property type="protein sequence ID" value="NNU60120.1"/>
    <property type="molecule type" value="Genomic_DNA"/>
</dbReference>
<dbReference type="GO" id="GO:0016705">
    <property type="term" value="F:oxidoreductase activity, acting on paired donors, with incorporation or reduction of molecular oxygen"/>
    <property type="evidence" value="ECO:0007669"/>
    <property type="project" value="InterPro"/>
</dbReference>
<accession>A0A2P9HD96</accession>
<dbReference type="Gene3D" id="3.20.20.30">
    <property type="entry name" value="Luciferase-like domain"/>
    <property type="match status" value="1"/>
</dbReference>
<proteinExistence type="predicted"/>
<evidence type="ECO:0000313" key="2">
    <source>
        <dbReference type="EMBL" id="NNU60120.1"/>
    </source>
</evidence>
<reference evidence="2 5" key="3">
    <citation type="submission" date="2020-05" db="EMBL/GenBank/DDBJ databases">
        <title>Draft Genome Sequence of Ochrobactrum soli Isolated from Stable Fly Gut.</title>
        <authorList>
            <person name="Pileggi M.T."/>
            <person name="Vazhakkala L.J."/>
            <person name="Wong C.N."/>
        </authorList>
    </citation>
    <scope>NUCLEOTIDE SEQUENCE [LARGE SCALE GENOMIC DNA]</scope>
    <source>
        <strain evidence="2 5">MTP-C0764</strain>
    </source>
</reference>
<organism evidence="3 4">
    <name type="scientific">Ochrobactrum soli</name>
    <dbReference type="NCBI Taxonomy" id="2448455"/>
    <lineage>
        <taxon>Bacteria</taxon>
        <taxon>Pseudomonadati</taxon>
        <taxon>Pseudomonadota</taxon>
        <taxon>Alphaproteobacteria</taxon>
        <taxon>Hyphomicrobiales</taxon>
        <taxon>Brucellaceae</taxon>
        <taxon>Brucella/Ochrobactrum group</taxon>
        <taxon>Ochrobactrum</taxon>
    </lineage>
</organism>
<dbReference type="Proteomes" id="UP000574931">
    <property type="component" value="Unassembled WGS sequence"/>
</dbReference>
<dbReference type="Pfam" id="PF00296">
    <property type="entry name" value="Bac_luciferase"/>
    <property type="match status" value="1"/>
</dbReference>
<sequence length="351" mass="38671">MPLSHIEHFAFLIPGSHRENDPAQGLEDTLQLFEHGERLGYDSAWVRQRHLERGISSAATFLAAASQRTKRIGLGTAVIQLGYENPFRLAEDLATVDLLSHGRLNVGVSVGAPPFAHLIADFVDAVPTADYSHTRAEKLAQALRSEPLSGETEAGNAAGAQIPRLRPFAEGLTDRLWYGGGSQNSARWAGQTGFNLLTGNIVSGENTDDFLTAQKTLIERFRQEWRHERVPRVALGRVILPTDSASPDARRRYAEFAAERDKRTGFAHGPRRTLFLPDIVGTTDQILEALATDPVLPQVSEFRLELPYEFHTDDYAQILTDFARLLPASNNPFVNAFPQVSVLTGVLATNL</sequence>
<dbReference type="SUPFAM" id="SSF51679">
    <property type="entry name" value="Bacterial luciferase-like"/>
    <property type="match status" value="1"/>
</dbReference>
<dbReference type="InterPro" id="IPR050766">
    <property type="entry name" value="Bact_Lucif_Oxidored"/>
</dbReference>
<evidence type="ECO:0000313" key="5">
    <source>
        <dbReference type="Proteomes" id="UP000574931"/>
    </source>
</evidence>
<dbReference type="GO" id="GO:0005829">
    <property type="term" value="C:cytosol"/>
    <property type="evidence" value="ECO:0007669"/>
    <property type="project" value="TreeGrafter"/>
</dbReference>
<dbReference type="CDD" id="cd00347">
    <property type="entry name" value="Flavin_utilizing_monoxygenases"/>
    <property type="match status" value="1"/>
</dbReference>
<evidence type="ECO:0000259" key="1">
    <source>
        <dbReference type="Pfam" id="PF00296"/>
    </source>
</evidence>
<keyword evidence="5" id="KW-1185">Reference proteome</keyword>